<evidence type="ECO:0000313" key="3">
    <source>
        <dbReference type="EMBL" id="QLJ98917.1"/>
    </source>
</evidence>
<feature type="region of interest" description="Disordered" evidence="1">
    <location>
        <begin position="216"/>
        <end position="244"/>
    </location>
</feature>
<accession>A0A7D5YD94</accession>
<dbReference type="PROSITE" id="PS51318">
    <property type="entry name" value="TAT"/>
    <property type="match status" value="1"/>
</dbReference>
<keyword evidence="2" id="KW-0732">Signal</keyword>
<feature type="compositionally biased region" description="Low complexity" evidence="1">
    <location>
        <begin position="235"/>
        <end position="244"/>
    </location>
</feature>
<gene>
    <name evidence="3" type="ORF">HZU44_01515</name>
</gene>
<dbReference type="AlphaFoldDB" id="A0A7D5YD94"/>
<feature type="signal peptide" evidence="2">
    <location>
        <begin position="1"/>
        <end position="30"/>
    </location>
</feature>
<dbReference type="EMBL" id="CP058905">
    <property type="protein sequence ID" value="QLJ98917.1"/>
    <property type="molecule type" value="Genomic_DNA"/>
</dbReference>
<name>A0A7D5YD94_9ACTN</name>
<evidence type="ECO:0000256" key="1">
    <source>
        <dbReference type="SAM" id="MobiDB-lite"/>
    </source>
</evidence>
<protein>
    <submittedName>
        <fullName evidence="3">Uncharacterized protein</fullName>
    </submittedName>
</protein>
<evidence type="ECO:0000256" key="2">
    <source>
        <dbReference type="SAM" id="SignalP"/>
    </source>
</evidence>
<sequence length="244" mass="24597">MHLSRRGFLFAGAGTALAAMPLLTAAPATAAPTHPGTAAGRLPADALDAGLDAITEAGMVGALAEALDGRDRWWRGASGVADLDTGRPMGVDRRGADLHGGRPQPLLPWRCSGAGCCARPSWPGCGPPCRSTPRCPEAGGYGLGLLWLALPGGRFWGHDGLVFGHATISLHAPDGSRQVTLGTNVTHYQVPGEPDPIGAATSAFLVTALSGSANARGAGAARTPAPLPATPLPGGPALARPLPR</sequence>
<reference evidence="3" key="1">
    <citation type="submission" date="2020-08" db="EMBL/GenBank/DDBJ databases">
        <title>A bifunctional nitrone conjugated secondary metabolite targeting the ribosome.</title>
        <authorList>
            <person name="Limbrick E.M."/>
            <person name="Graf M."/>
            <person name="Derewacz D.K."/>
            <person name="Nguyen F."/>
            <person name="Spraggins J.M."/>
            <person name="Wieland M."/>
            <person name="Ynigez-Gutierrez A.E."/>
            <person name="Reisman B.J."/>
            <person name="Zinshteyn B."/>
            <person name="McCulloch K."/>
            <person name="Iverson T.M."/>
            <person name="Green R."/>
            <person name="Wilson D.N."/>
            <person name="Bachmann B.O."/>
        </authorList>
    </citation>
    <scope>NUCLEOTIDE SEQUENCE</scope>
    <source>
        <strain evidence="3">Africana</strain>
    </source>
</reference>
<feature type="compositionally biased region" description="Pro residues" evidence="1">
    <location>
        <begin position="225"/>
        <end position="234"/>
    </location>
</feature>
<proteinExistence type="predicted"/>
<dbReference type="InterPro" id="IPR006311">
    <property type="entry name" value="TAT_signal"/>
</dbReference>
<feature type="chain" id="PRO_5028248976" evidence="2">
    <location>
        <begin position="31"/>
        <end position="244"/>
    </location>
</feature>
<organism evidence="3">
    <name type="scientific">Micromonospora carbonacea</name>
    <dbReference type="NCBI Taxonomy" id="47853"/>
    <lineage>
        <taxon>Bacteria</taxon>
        <taxon>Bacillati</taxon>
        <taxon>Actinomycetota</taxon>
        <taxon>Actinomycetes</taxon>
        <taxon>Micromonosporales</taxon>
        <taxon>Micromonosporaceae</taxon>
        <taxon>Micromonospora</taxon>
    </lineage>
</organism>